<proteinExistence type="predicted"/>
<dbReference type="EMBL" id="JAKZHW010000001">
    <property type="protein sequence ID" value="MCH8616323.1"/>
    <property type="molecule type" value="Genomic_DNA"/>
</dbReference>
<dbReference type="RefSeq" id="WP_241447125.1">
    <property type="nucleotide sequence ID" value="NZ_JAKZHW010000001.1"/>
</dbReference>
<dbReference type="Proteomes" id="UP001203058">
    <property type="component" value="Unassembled WGS sequence"/>
</dbReference>
<feature type="domain" description="DUF5801" evidence="1">
    <location>
        <begin position="517"/>
        <end position="652"/>
    </location>
</feature>
<organism evidence="2 3">
    <name type="scientific">Sphingomonas telluris</name>
    <dbReference type="NCBI Taxonomy" id="2907998"/>
    <lineage>
        <taxon>Bacteria</taxon>
        <taxon>Pseudomonadati</taxon>
        <taxon>Pseudomonadota</taxon>
        <taxon>Alphaproteobacteria</taxon>
        <taxon>Sphingomonadales</taxon>
        <taxon>Sphingomonadaceae</taxon>
        <taxon>Sphingomonas</taxon>
    </lineage>
</organism>
<evidence type="ECO:0000313" key="2">
    <source>
        <dbReference type="EMBL" id="MCH8616323.1"/>
    </source>
</evidence>
<feature type="domain" description="DUF5801" evidence="1">
    <location>
        <begin position="673"/>
        <end position="809"/>
    </location>
</feature>
<accession>A0ABS9VNP6</accession>
<sequence length="1505" mass="151412">MAIVFSIDNDRVAAGTQNLTTDQTAGTQTPPDGNDVNITLSAASNIDGFGATANSVDAGFETYLAGLGLSPTQKAFAVNVDGAQSSNTFIQATANGGETFTDLRFIDPGATNLITGMQTLAGDPLYLHVDASGNFATVTTAQGAGGTVVAGFALINESINNVTHVATAGVQMVTFQAIKHTDTNSNDETLSFTDVLSVGASATLSFNFAQLDAGNFLWAAVGSSTSAMLITGQDLNVTDTAGGKQGDIDKGGTDPSDAVNTSKASDTTIGINAQHFADSGGGNPTDGSVGVFTFVTGLQPLSGQNPTYTGQNVKQIDYNNYINTSASAVNISQLTGSGTGDMKIALWEAGGGTPASGQDPDQAAGSLLPEEGYADVAGQSYSYIGDQDTDRHLTDDTIVNVGTVTIGANTWNWNDANITTGVTKGTVTVAISGNLITIHGAQAGDTINFTARDDPASALDGTFNRITIQALAHSASFDIGHIDLTQATSSGAGLGSHLFADDDGPGITGTLTGATALTVDETTLATDASASFAGQFTPSYGTDGQAATPVTYALSTPGGASGLVDTASGQNVVLSLNASGQIEGRTATSNALVFVVSVNASGTVSLDQQRAVVHPTNDPDESKSLSAANLVVLTATAHDGDGDIASSPLNIGQLLNFKDDGPGISGTLTNAPTLTVDETVLATNASASFAAQFTPSFGADGQGATPVAYALSTPGGASGLLDTATGQSVVLSVNASGQVEGRTSGSGALVFVVSVSSNGTVTLDQQRAVVHPTNDPDESKSLQAANLVVLTATANDKDGDSASTPLNIGQLLVFKDDGPGISGTLNNAPTLTVDETTLATDASASFAGQFTPTYGADGQGATPVGYALSTPGGASGLVDTASGESVVLSLNASGQVEGRTASGNVLVFVVSVDGSGNVSLDQKRAVVHPTSDPDESKTLSASNLVVLTATANDKDGDSASTPLNIGQLLVFKDDGPSITAVTNTGASVRHDETAGVQADTDVAGSAFITGNSGPTVASLFTGVGATEIGFARSTNSLVTVTGGSAGADGPATQELSYALSVVNGTPSGVSTTGGTAIFMYNGTGATAGLILGRVGNENGASADTPNGSGAIAFALSVNSLTGEVFQAQYLSLLHPTGGASSPDETIALADGAVQASVSRTDKDGDVATDSNNNIGLEVKFDDDGPTITGQAAGSLTPNDLQVANTLNATDSSSYTLGSGADGLKSFNIVGPADSSGDFTWQYFDVDGVNGVENNEIKGFYKGNALYTLELNNDGTYSFKMIGTLPGSTLNLSTAEIKAGAPDTNSIEVGAQENDQFVRISGDSSVGAGNINESNAFVGVDNGNLDTGETLIFTLHNANGSQVNFTGISIGTKAPASSYHVVAHLVGGGTYVQDLALAKNAAILVDPPGNVLVSSIEITKTAGSSTKIGIGDIDIFTLPADVQLGFTVELKDGDNDTTTASFVVDIDGNLDGNYDSNVNALSVVNPLSSSTLYDPFAHQHQDLLLM</sequence>
<protein>
    <submittedName>
        <fullName evidence="2">DUF5801 domain-containing protein</fullName>
    </submittedName>
</protein>
<evidence type="ECO:0000313" key="3">
    <source>
        <dbReference type="Proteomes" id="UP001203058"/>
    </source>
</evidence>
<name>A0ABS9VNP6_9SPHN</name>
<reference evidence="2 3" key="1">
    <citation type="submission" date="2022-03" db="EMBL/GenBank/DDBJ databases">
        <authorList>
            <person name="Jo J.-H."/>
            <person name="Im W.-T."/>
        </authorList>
    </citation>
    <scope>NUCLEOTIDE SEQUENCE [LARGE SCALE GENOMIC DNA]</scope>
    <source>
        <strain evidence="2 3">SM33</strain>
    </source>
</reference>
<keyword evidence="3" id="KW-1185">Reference proteome</keyword>
<comment type="caution">
    <text evidence="2">The sequence shown here is derived from an EMBL/GenBank/DDBJ whole genome shotgun (WGS) entry which is preliminary data.</text>
</comment>
<evidence type="ECO:0000259" key="1">
    <source>
        <dbReference type="Pfam" id="PF19116"/>
    </source>
</evidence>
<feature type="domain" description="DUF5801" evidence="1">
    <location>
        <begin position="830"/>
        <end position="966"/>
    </location>
</feature>
<gene>
    <name evidence="2" type="ORF">LZ016_09445</name>
</gene>
<dbReference type="InterPro" id="IPR043824">
    <property type="entry name" value="DUF5801"/>
</dbReference>
<feature type="domain" description="DUF5801" evidence="1">
    <location>
        <begin position="988"/>
        <end position="1171"/>
    </location>
</feature>
<dbReference type="Pfam" id="PF19116">
    <property type="entry name" value="DUF5801"/>
    <property type="match status" value="4"/>
</dbReference>